<dbReference type="EMBL" id="JAODUO010000617">
    <property type="protein sequence ID" value="KAK2177135.1"/>
    <property type="molecule type" value="Genomic_DNA"/>
</dbReference>
<dbReference type="InterPro" id="IPR000771">
    <property type="entry name" value="FBA_II"/>
</dbReference>
<evidence type="ECO:0000313" key="2">
    <source>
        <dbReference type="EMBL" id="KAK2141592.1"/>
    </source>
</evidence>
<dbReference type="EMBL" id="JAODUO010005095">
    <property type="protein sequence ID" value="KAK2141815.1"/>
    <property type="molecule type" value="Genomic_DNA"/>
</dbReference>
<dbReference type="EMBL" id="JAODUO010000459">
    <property type="protein sequence ID" value="KAK2180059.1"/>
    <property type="molecule type" value="Genomic_DNA"/>
</dbReference>
<accession>A0AAD9IXD4</accession>
<dbReference type="PROSITE" id="PS00602">
    <property type="entry name" value="ALDOLASE_CLASS_II_1"/>
    <property type="match status" value="1"/>
</dbReference>
<evidence type="ECO:0000313" key="5">
    <source>
        <dbReference type="EMBL" id="KAK2162208.1"/>
    </source>
</evidence>
<name>A0AAD9IXD4_RIDPI</name>
<dbReference type="EMBL" id="JAODUO010005183">
    <property type="protein sequence ID" value="KAK2141592.1"/>
    <property type="molecule type" value="Genomic_DNA"/>
</dbReference>
<protein>
    <submittedName>
        <fullName evidence="3">Uncharacterized protein</fullName>
    </submittedName>
</protein>
<organism evidence="3 13">
    <name type="scientific">Ridgeia piscesae</name>
    <name type="common">Tubeworm</name>
    <dbReference type="NCBI Taxonomy" id="27915"/>
    <lineage>
        <taxon>Eukaryota</taxon>
        <taxon>Metazoa</taxon>
        <taxon>Spiralia</taxon>
        <taxon>Lophotrochozoa</taxon>
        <taxon>Annelida</taxon>
        <taxon>Polychaeta</taxon>
        <taxon>Sedentaria</taxon>
        <taxon>Canalipalpata</taxon>
        <taxon>Sabellida</taxon>
        <taxon>Siboglinidae</taxon>
        <taxon>Ridgeia</taxon>
    </lineage>
</organism>
<proteinExistence type="predicted"/>
<dbReference type="EMBL" id="JAODUO010000989">
    <property type="protein sequence ID" value="KAK2172141.1"/>
    <property type="molecule type" value="Genomic_DNA"/>
</dbReference>
<dbReference type="EMBL" id="JAODUO010000940">
    <property type="protein sequence ID" value="KAK2172677.1"/>
    <property type="molecule type" value="Genomic_DNA"/>
</dbReference>
<evidence type="ECO:0000313" key="6">
    <source>
        <dbReference type="EMBL" id="KAK2172141.1"/>
    </source>
</evidence>
<feature type="compositionally biased region" description="Low complexity" evidence="1">
    <location>
        <begin position="55"/>
        <end position="68"/>
    </location>
</feature>
<sequence length="154" mass="16893">MSPMRYFINAAINTYDIVVPVNIHHDHGYAKLSSQSCMPSSTDHGSLVNVDDTSDVPVSLSPSSDHSVCNSQKENSEDSDPESAVADDSDITDDDSSSSDTNEKQRKFCCLQQQKTNFPFLHLQKTQASILCLLPVGSIPLNMCSDDMQLTDTF</sequence>
<dbReference type="Proteomes" id="UP001209878">
    <property type="component" value="Unassembled WGS sequence"/>
</dbReference>
<dbReference type="AlphaFoldDB" id="A0AAD9IXD4"/>
<evidence type="ECO:0000313" key="3">
    <source>
        <dbReference type="EMBL" id="KAK2141815.1"/>
    </source>
</evidence>
<dbReference type="EMBL" id="JAODUO010000393">
    <property type="protein sequence ID" value="KAK2181520.1"/>
    <property type="molecule type" value="Genomic_DNA"/>
</dbReference>
<keyword evidence="13" id="KW-1185">Reference proteome</keyword>
<gene>
    <name evidence="5" type="ORF">NP493_1536g00033</name>
    <name evidence="4" type="ORF">NP493_3519g00001</name>
    <name evidence="12" type="ORF">NP493_395g01017</name>
    <name evidence="11" type="ORF">NP493_457g00003</name>
    <name evidence="2" type="ORF">NP493_4871g00000</name>
    <name evidence="3" type="ORF">NP493_5113g00002</name>
    <name evidence="10" type="ORF">NP493_618g01125</name>
    <name evidence="9" type="ORF">NP493_757g01016</name>
    <name evidence="8" type="ORF">NP493_786g00031</name>
    <name evidence="7" type="ORF">NP493_938g00001</name>
    <name evidence="6" type="ORF">NP493_987g00034</name>
</gene>
<evidence type="ECO:0000313" key="11">
    <source>
        <dbReference type="EMBL" id="KAK2180059.1"/>
    </source>
</evidence>
<dbReference type="EMBL" id="JAODUO010000785">
    <property type="protein sequence ID" value="KAK2174651.1"/>
    <property type="molecule type" value="Genomic_DNA"/>
</dbReference>
<dbReference type="GO" id="GO:0016832">
    <property type="term" value="F:aldehyde-lyase activity"/>
    <property type="evidence" value="ECO:0007669"/>
    <property type="project" value="InterPro"/>
</dbReference>
<evidence type="ECO:0000313" key="13">
    <source>
        <dbReference type="Proteomes" id="UP001209878"/>
    </source>
</evidence>
<evidence type="ECO:0000313" key="8">
    <source>
        <dbReference type="EMBL" id="KAK2174651.1"/>
    </source>
</evidence>
<evidence type="ECO:0000256" key="1">
    <source>
        <dbReference type="SAM" id="MobiDB-lite"/>
    </source>
</evidence>
<comment type="caution">
    <text evidence="3">The sequence shown here is derived from an EMBL/GenBank/DDBJ whole genome shotgun (WGS) entry which is preliminary data.</text>
</comment>
<evidence type="ECO:0000313" key="7">
    <source>
        <dbReference type="EMBL" id="KAK2172677.1"/>
    </source>
</evidence>
<reference evidence="3" key="1">
    <citation type="journal article" date="2023" name="Mol. Biol. Evol.">
        <title>Third-Generation Sequencing Reveals the Adaptive Role of the Epigenome in Three Deep-Sea Polychaetes.</title>
        <authorList>
            <person name="Perez M."/>
            <person name="Aroh O."/>
            <person name="Sun Y."/>
            <person name="Lan Y."/>
            <person name="Juniper S.K."/>
            <person name="Young C.R."/>
            <person name="Angers B."/>
            <person name="Qian P.Y."/>
        </authorList>
    </citation>
    <scope>NUCLEOTIDE SEQUENCE</scope>
    <source>
        <strain evidence="3">R07B-5</strain>
    </source>
</reference>
<feature type="compositionally biased region" description="Acidic residues" evidence="1">
    <location>
        <begin position="77"/>
        <end position="97"/>
    </location>
</feature>
<evidence type="ECO:0000313" key="10">
    <source>
        <dbReference type="EMBL" id="KAK2177135.1"/>
    </source>
</evidence>
<evidence type="ECO:0000313" key="12">
    <source>
        <dbReference type="EMBL" id="KAK2181520.1"/>
    </source>
</evidence>
<evidence type="ECO:0000313" key="9">
    <source>
        <dbReference type="EMBL" id="KAK2174729.1"/>
    </source>
</evidence>
<dbReference type="EMBL" id="JAODUO010001535">
    <property type="protein sequence ID" value="KAK2162208.1"/>
    <property type="molecule type" value="Genomic_DNA"/>
</dbReference>
<dbReference type="GO" id="GO:0005975">
    <property type="term" value="P:carbohydrate metabolic process"/>
    <property type="evidence" value="ECO:0007669"/>
    <property type="project" value="InterPro"/>
</dbReference>
<evidence type="ECO:0000313" key="4">
    <source>
        <dbReference type="EMBL" id="KAK2147131.1"/>
    </source>
</evidence>
<dbReference type="GO" id="GO:0008270">
    <property type="term" value="F:zinc ion binding"/>
    <property type="evidence" value="ECO:0007669"/>
    <property type="project" value="InterPro"/>
</dbReference>
<dbReference type="EMBL" id="JAODUO010003506">
    <property type="protein sequence ID" value="KAK2147131.1"/>
    <property type="molecule type" value="Genomic_DNA"/>
</dbReference>
<feature type="region of interest" description="Disordered" evidence="1">
    <location>
        <begin position="41"/>
        <end position="104"/>
    </location>
</feature>
<dbReference type="EMBL" id="JAODUO010000780">
    <property type="protein sequence ID" value="KAK2174729.1"/>
    <property type="molecule type" value="Genomic_DNA"/>
</dbReference>